<accession>F2GD01</accession>
<dbReference type="GO" id="GO:0005737">
    <property type="term" value="C:cytoplasm"/>
    <property type="evidence" value="ECO:0007669"/>
    <property type="project" value="InterPro"/>
</dbReference>
<protein>
    <recommendedName>
        <fullName evidence="3">Chemotaxis protein CheA</fullName>
        <ecNumber evidence="2">2.7.13.3</ecNumber>
    </recommendedName>
</protein>
<gene>
    <name evidence="14" type="ordered locus">MADE_1015070</name>
</gene>
<feature type="region of interest" description="Disordered" evidence="10">
    <location>
        <begin position="337"/>
        <end position="369"/>
    </location>
</feature>
<dbReference type="Pfam" id="PF02895">
    <property type="entry name" value="H-kinase_dim"/>
    <property type="match status" value="1"/>
</dbReference>
<evidence type="ECO:0000256" key="1">
    <source>
        <dbReference type="ARBA" id="ARBA00000085"/>
    </source>
</evidence>
<feature type="compositionally biased region" description="Polar residues" evidence="10">
    <location>
        <begin position="339"/>
        <end position="359"/>
    </location>
</feature>
<evidence type="ECO:0000256" key="3">
    <source>
        <dbReference type="ARBA" id="ARBA00021495"/>
    </source>
</evidence>
<dbReference type="InterPro" id="IPR051315">
    <property type="entry name" value="Bact_Chemotaxis_CheA"/>
</dbReference>
<dbReference type="Pfam" id="PF01584">
    <property type="entry name" value="CheW"/>
    <property type="match status" value="1"/>
</dbReference>
<evidence type="ECO:0000259" key="11">
    <source>
        <dbReference type="PROSITE" id="PS50109"/>
    </source>
</evidence>
<name>F2GD01_ALTMD</name>
<feature type="compositionally biased region" description="Low complexity" evidence="10">
    <location>
        <begin position="469"/>
        <end position="488"/>
    </location>
</feature>
<evidence type="ECO:0000256" key="5">
    <source>
        <dbReference type="ARBA" id="ARBA00022679"/>
    </source>
</evidence>
<dbReference type="InterPro" id="IPR005467">
    <property type="entry name" value="His_kinase_dom"/>
</dbReference>
<dbReference type="EC" id="2.7.13.3" evidence="2"/>
<dbReference type="Pfam" id="PF02518">
    <property type="entry name" value="HATPase_c"/>
    <property type="match status" value="1"/>
</dbReference>
<evidence type="ECO:0000256" key="8">
    <source>
        <dbReference type="ARBA" id="ARBA00035100"/>
    </source>
</evidence>
<evidence type="ECO:0000256" key="6">
    <source>
        <dbReference type="ARBA" id="ARBA00022777"/>
    </source>
</evidence>
<evidence type="ECO:0000313" key="14">
    <source>
        <dbReference type="EMBL" id="AEA99148.1"/>
    </source>
</evidence>
<dbReference type="PANTHER" id="PTHR43395:SF1">
    <property type="entry name" value="CHEMOTAXIS PROTEIN CHEA"/>
    <property type="match status" value="1"/>
</dbReference>
<reference evidence="14 15" key="2">
    <citation type="journal article" date="2015" name="Antonie Van Leeuwenhoek">
        <title>Ecophysiological diversity of a novel member of the genus Alteromonas, and description of Alteromonas mediterranea sp. nov.</title>
        <authorList>
            <person name="Ivanova E.P."/>
            <person name="Lopez-Perez M."/>
            <person name="Zabalos M."/>
            <person name="Nguyen S.H."/>
            <person name="Webb H.K."/>
            <person name="Ryan J."/>
            <person name="Lagutin K."/>
            <person name="Vyssotski M."/>
            <person name="Crawford R.J."/>
            <person name="Rodriguez-Valera F."/>
        </authorList>
    </citation>
    <scope>NUCLEOTIDE SEQUENCE [LARGE SCALE GENOMIC DNA]</scope>
    <source>
        <strain evidence="15">DSM 17117 / CIP 110805 / LMG 28347 / Deep ecotype</strain>
    </source>
</reference>
<dbReference type="Gene3D" id="1.20.120.160">
    <property type="entry name" value="HPT domain"/>
    <property type="match status" value="1"/>
</dbReference>
<dbReference type="PROSITE" id="PS50851">
    <property type="entry name" value="CHEW"/>
    <property type="match status" value="1"/>
</dbReference>
<dbReference type="SMART" id="SM00073">
    <property type="entry name" value="HPT"/>
    <property type="match status" value="1"/>
</dbReference>
<proteinExistence type="predicted"/>
<dbReference type="InterPro" id="IPR004358">
    <property type="entry name" value="Sig_transdc_His_kin-like_C"/>
</dbReference>
<keyword evidence="15" id="KW-1185">Reference proteome</keyword>
<dbReference type="EMBL" id="CP001103">
    <property type="protein sequence ID" value="AEA99148.1"/>
    <property type="molecule type" value="Genomic_DNA"/>
</dbReference>
<evidence type="ECO:0000313" key="15">
    <source>
        <dbReference type="Proteomes" id="UP000001870"/>
    </source>
</evidence>
<evidence type="ECO:0000256" key="2">
    <source>
        <dbReference type="ARBA" id="ARBA00012438"/>
    </source>
</evidence>
<dbReference type="SMART" id="SM00260">
    <property type="entry name" value="CheW"/>
    <property type="match status" value="1"/>
</dbReference>
<evidence type="ECO:0000256" key="7">
    <source>
        <dbReference type="ARBA" id="ARBA00023012"/>
    </source>
</evidence>
<feature type="domain" description="CheW-like" evidence="12">
    <location>
        <begin position="781"/>
        <end position="913"/>
    </location>
</feature>
<evidence type="ECO:0000256" key="9">
    <source>
        <dbReference type="PROSITE-ProRule" id="PRU00110"/>
    </source>
</evidence>
<dbReference type="PROSITE" id="PS50109">
    <property type="entry name" value="HIS_KIN"/>
    <property type="match status" value="1"/>
</dbReference>
<dbReference type="InterPro" id="IPR003594">
    <property type="entry name" value="HATPase_dom"/>
</dbReference>
<comment type="function">
    <text evidence="8">Involved in the transmission of sensory signals from the chemoreceptors to the flagellar motors. CheA is autophosphorylated; it can transfer its phosphate group to either CheB or CheY.</text>
</comment>
<feature type="modified residue" description="Phosphohistidine" evidence="9">
    <location>
        <position position="44"/>
    </location>
</feature>
<comment type="catalytic activity">
    <reaction evidence="1">
        <text>ATP + protein L-histidine = ADP + protein N-phospho-L-histidine.</text>
        <dbReference type="EC" id="2.7.13.3"/>
    </reaction>
</comment>
<organism evidence="14 15">
    <name type="scientific">Alteromonas mediterranea (strain DSM 17117 / CIP 110805 / LMG 28347 / Deep ecotype)</name>
    <dbReference type="NCBI Taxonomy" id="1774373"/>
    <lineage>
        <taxon>Bacteria</taxon>
        <taxon>Pseudomonadati</taxon>
        <taxon>Pseudomonadota</taxon>
        <taxon>Gammaproteobacteria</taxon>
        <taxon>Alteromonadales</taxon>
        <taxon>Alteromonadaceae</taxon>
        <taxon>Alteromonas/Salinimonas group</taxon>
        <taxon>Alteromonas</taxon>
    </lineage>
</organism>
<evidence type="ECO:0000256" key="4">
    <source>
        <dbReference type="ARBA" id="ARBA00022553"/>
    </source>
</evidence>
<dbReference type="InterPro" id="IPR008207">
    <property type="entry name" value="Sig_transdc_His_kin_Hpt_dom"/>
</dbReference>
<dbReference type="PANTHER" id="PTHR43395">
    <property type="entry name" value="SENSOR HISTIDINE KINASE CHEA"/>
    <property type="match status" value="1"/>
</dbReference>
<keyword evidence="6" id="KW-0418">Kinase</keyword>
<dbReference type="InterPro" id="IPR002545">
    <property type="entry name" value="CheW-lke_dom"/>
</dbReference>
<dbReference type="CDD" id="cd00088">
    <property type="entry name" value="HPT"/>
    <property type="match status" value="1"/>
</dbReference>
<dbReference type="AlphaFoldDB" id="F2GD01"/>
<dbReference type="GO" id="GO:0000155">
    <property type="term" value="F:phosphorelay sensor kinase activity"/>
    <property type="evidence" value="ECO:0007669"/>
    <property type="project" value="InterPro"/>
</dbReference>
<dbReference type="SUPFAM" id="SSF47384">
    <property type="entry name" value="Homodimeric domain of signal transducing histidine kinase"/>
    <property type="match status" value="1"/>
</dbReference>
<feature type="region of interest" description="Disordered" evidence="10">
    <location>
        <begin position="463"/>
        <end position="521"/>
    </location>
</feature>
<dbReference type="HOGENOM" id="CLU_000650_3_1_6"/>
<dbReference type="Pfam" id="PF01627">
    <property type="entry name" value="Hpt"/>
    <property type="match status" value="1"/>
</dbReference>
<keyword evidence="5" id="KW-0808">Transferase</keyword>
<evidence type="ECO:0000256" key="10">
    <source>
        <dbReference type="SAM" id="MobiDB-lite"/>
    </source>
</evidence>
<dbReference type="Gene3D" id="3.30.565.10">
    <property type="entry name" value="Histidine kinase-like ATPase, C-terminal domain"/>
    <property type="match status" value="1"/>
</dbReference>
<dbReference type="GO" id="GO:0006935">
    <property type="term" value="P:chemotaxis"/>
    <property type="evidence" value="ECO:0007669"/>
    <property type="project" value="InterPro"/>
</dbReference>
<sequence>MSELLDVFIGESRENLESASQELLEIQSSGPASERVDKIFRDLHTIKGSSDLFDIKPLTRLAHAAEDLLDSIRANEVAFSEGIGDLLLEALDQISIWFDELEVGSQDLEQWQPISVSLGAQLRHFIDPDASESTSYEHKAVLSNESSSVNQSLTDTQRELLADFSENADLKLLCQTDGPHCYLIQYTPDEGCFFRGEDPINVALALPGLKAFNIAMPELDHDADIYNCATSINALGCAEENAIKQHMAYYEGQYKATFFSTQALCASCASKIAENIAKIPDETLTGALADNNLEQINASAGLLLASQDFSDADCDDAKRATLQFLSTASELDFLREAESGSNAETAESANESISQSQSNDAVASTADTSSASILGNADEDAPFEFNAKPSDISARTEKILALHEKAILTQQLTLLNSDNYKSEFMFPSIAGLVGNILGETFSDEDAVAVAICNALDDETINEQAEETQKQQSTEAASAEATQAANTSESKADPSESTVDSPESNAVNSQGDSPQPAKAERQAVKMLKVDQAKIDYLMDIVGELTVAKNSLPYLAKQAEEEGGSRKLSKQIKAHFSIVNRLTESLQSAVLQIRMVPVSHVFQRYPRLVRDLARKLDKKIELCMQGEDTEFDKNLIESLSEPLIHLLRNSIDHGIESPSERIEAGKSEMGRIDLIATPLDDSVIIEIRDDGKGIDPHKIKLLAFQKGVISEAQLESLDDNEALQLIFAAGFSTSEQVSDLSGRGVGMDAVKTMVSQAGGTIEMHSEVGVGTTFKLLLPQTMSVNRVMMFEVNDQMFGVGMDAVVETVKVPTSDIQRIRNEHVLVIREKLIPVCNLREALGFDEAQDKEEQSILVVSTPQGEFGLVIDKFHEGIDVIQKPLEGVLAGYAHFSGTALLGDGRVLLIINVQEVLAKCL</sequence>
<dbReference type="SMART" id="SM00387">
    <property type="entry name" value="HATPase_c"/>
    <property type="match status" value="1"/>
</dbReference>
<dbReference type="RefSeq" id="WP_012519440.1">
    <property type="nucleotide sequence ID" value="NC_011138.3"/>
</dbReference>
<dbReference type="SUPFAM" id="SSF50341">
    <property type="entry name" value="CheW-like"/>
    <property type="match status" value="1"/>
</dbReference>
<dbReference type="KEGG" id="amc:MADE_1015070"/>
<dbReference type="InterPro" id="IPR004105">
    <property type="entry name" value="CheA-like_dim"/>
</dbReference>
<dbReference type="SMART" id="SM01231">
    <property type="entry name" value="H-kinase_dim"/>
    <property type="match status" value="1"/>
</dbReference>
<dbReference type="FunFam" id="3.30.565.10:FF:000016">
    <property type="entry name" value="Chemotaxis protein CheA, putative"/>
    <property type="match status" value="1"/>
</dbReference>
<dbReference type="CDD" id="cd16916">
    <property type="entry name" value="HATPase_CheA-like"/>
    <property type="match status" value="1"/>
</dbReference>
<dbReference type="Proteomes" id="UP000001870">
    <property type="component" value="Chromosome"/>
</dbReference>
<keyword evidence="4 9" id="KW-0597">Phosphoprotein</keyword>
<dbReference type="PROSITE" id="PS50894">
    <property type="entry name" value="HPT"/>
    <property type="match status" value="1"/>
</dbReference>
<feature type="domain" description="HPt" evidence="13">
    <location>
        <begin position="1"/>
        <end position="101"/>
    </location>
</feature>
<dbReference type="InterPro" id="IPR037006">
    <property type="entry name" value="CheA-like_homodim_sf"/>
</dbReference>
<feature type="compositionally biased region" description="Polar residues" evidence="10">
    <location>
        <begin position="494"/>
        <end position="512"/>
    </location>
</feature>
<dbReference type="SUPFAM" id="SSF55874">
    <property type="entry name" value="ATPase domain of HSP90 chaperone/DNA topoisomerase II/histidine kinase"/>
    <property type="match status" value="1"/>
</dbReference>
<evidence type="ECO:0000259" key="13">
    <source>
        <dbReference type="PROSITE" id="PS50894"/>
    </source>
</evidence>
<feature type="domain" description="Histidine kinase" evidence="11">
    <location>
        <begin position="534"/>
        <end position="779"/>
    </location>
</feature>
<dbReference type="SUPFAM" id="SSF47226">
    <property type="entry name" value="Histidine-containing phosphotransfer domain, HPT domain"/>
    <property type="match status" value="1"/>
</dbReference>
<keyword evidence="7" id="KW-0902">Two-component regulatory system</keyword>
<dbReference type="Gene3D" id="1.10.287.560">
    <property type="entry name" value="Histidine kinase CheA-like, homodimeric domain"/>
    <property type="match status" value="1"/>
</dbReference>
<dbReference type="InterPro" id="IPR036641">
    <property type="entry name" value="HPT_dom_sf"/>
</dbReference>
<feature type="compositionally biased region" description="Low complexity" evidence="10">
    <location>
        <begin position="360"/>
        <end position="369"/>
    </location>
</feature>
<evidence type="ECO:0000259" key="12">
    <source>
        <dbReference type="PROSITE" id="PS50851"/>
    </source>
</evidence>
<dbReference type="InterPro" id="IPR036890">
    <property type="entry name" value="HATPase_C_sf"/>
</dbReference>
<dbReference type="InterPro" id="IPR036097">
    <property type="entry name" value="HisK_dim/P_sf"/>
</dbReference>
<dbReference type="PRINTS" id="PR00344">
    <property type="entry name" value="BCTRLSENSOR"/>
</dbReference>
<reference evidence="14 15" key="1">
    <citation type="journal article" date="2008" name="ISME J.">
        <title>Comparative genomics of two ecotypes of the marine planktonic copiotroph Alteromonas macleodii suggests alternative lifestyles associated with different kinds of particulate organic matter.</title>
        <authorList>
            <person name="Ivars-Martinez E."/>
            <person name="Martin-Cuadrado A.B."/>
            <person name="D'Auria G."/>
            <person name="Mira A."/>
            <person name="Ferriera S."/>
            <person name="Johnson J."/>
            <person name="Friedman R."/>
            <person name="Rodriguez-Valera F."/>
        </authorList>
    </citation>
    <scope>NUCLEOTIDE SEQUENCE [LARGE SCALE GENOMIC DNA]</scope>
    <source>
        <strain evidence="15">DSM 17117 / CIP 110805 / LMG 28347 / Deep ecotype</strain>
    </source>
</reference>
<dbReference type="Gene3D" id="2.40.50.180">
    <property type="entry name" value="CheA-289, Domain 4"/>
    <property type="match status" value="1"/>
</dbReference>
<dbReference type="InterPro" id="IPR036061">
    <property type="entry name" value="CheW-like_dom_sf"/>
</dbReference>